<evidence type="ECO:0000259" key="8">
    <source>
        <dbReference type="Pfam" id="PF12704"/>
    </source>
</evidence>
<feature type="domain" description="MacB-like periplasmic core" evidence="8">
    <location>
        <begin position="20"/>
        <end position="236"/>
    </location>
</feature>
<feature type="transmembrane region" description="Helical" evidence="6">
    <location>
        <begin position="729"/>
        <end position="749"/>
    </location>
</feature>
<evidence type="ECO:0000256" key="2">
    <source>
        <dbReference type="ARBA" id="ARBA00022475"/>
    </source>
</evidence>
<evidence type="ECO:0000259" key="7">
    <source>
        <dbReference type="Pfam" id="PF02687"/>
    </source>
</evidence>
<evidence type="ECO:0000256" key="3">
    <source>
        <dbReference type="ARBA" id="ARBA00022692"/>
    </source>
</evidence>
<feature type="transmembrane region" description="Helical" evidence="6">
    <location>
        <begin position="420"/>
        <end position="444"/>
    </location>
</feature>
<dbReference type="PANTHER" id="PTHR30572:SF18">
    <property type="entry name" value="ABC-TYPE MACROLIDE FAMILY EXPORT SYSTEM PERMEASE COMPONENT 2"/>
    <property type="match status" value="1"/>
</dbReference>
<evidence type="ECO:0000256" key="5">
    <source>
        <dbReference type="ARBA" id="ARBA00023136"/>
    </source>
</evidence>
<evidence type="ECO:0000256" key="1">
    <source>
        <dbReference type="ARBA" id="ARBA00004651"/>
    </source>
</evidence>
<proteinExistence type="predicted"/>
<keyword evidence="4 6" id="KW-1133">Transmembrane helix</keyword>
<comment type="subcellular location">
    <subcellularLocation>
        <location evidence="1">Cell membrane</location>
        <topology evidence="1">Multi-pass membrane protein</topology>
    </subcellularLocation>
</comment>
<feature type="transmembrane region" description="Helical" evidence="6">
    <location>
        <begin position="677"/>
        <end position="701"/>
    </location>
</feature>
<evidence type="ECO:0000256" key="6">
    <source>
        <dbReference type="SAM" id="Phobius"/>
    </source>
</evidence>
<keyword evidence="2" id="KW-1003">Cell membrane</keyword>
<dbReference type="EMBL" id="JBHUOX010000012">
    <property type="protein sequence ID" value="MFD3001912.1"/>
    <property type="molecule type" value="Genomic_DNA"/>
</dbReference>
<dbReference type="InterPro" id="IPR003838">
    <property type="entry name" value="ABC3_permease_C"/>
</dbReference>
<feature type="transmembrane region" description="Helical" evidence="6">
    <location>
        <begin position="761"/>
        <end position="783"/>
    </location>
</feature>
<evidence type="ECO:0000256" key="4">
    <source>
        <dbReference type="ARBA" id="ARBA00022989"/>
    </source>
</evidence>
<dbReference type="PANTHER" id="PTHR30572">
    <property type="entry name" value="MEMBRANE COMPONENT OF TRANSPORTER-RELATED"/>
    <property type="match status" value="1"/>
</dbReference>
<dbReference type="Proteomes" id="UP001597641">
    <property type="component" value="Unassembled WGS sequence"/>
</dbReference>
<gene>
    <name evidence="9" type="ORF">ACFS7Z_16180</name>
</gene>
<dbReference type="RefSeq" id="WP_377486679.1">
    <property type="nucleotide sequence ID" value="NZ_JBHUOX010000012.1"/>
</dbReference>
<accession>A0ABW6BYA5</accession>
<evidence type="ECO:0000313" key="10">
    <source>
        <dbReference type="Proteomes" id="UP001597641"/>
    </source>
</evidence>
<keyword evidence="3 6" id="KW-0812">Transmembrane</keyword>
<dbReference type="Pfam" id="PF12704">
    <property type="entry name" value="MacB_PCD"/>
    <property type="match status" value="1"/>
</dbReference>
<dbReference type="InterPro" id="IPR050250">
    <property type="entry name" value="Macrolide_Exporter_MacB"/>
</dbReference>
<sequence length="800" mass="90148">MFRNYFITAYRNILRHKVFSFINISGLSLGITACLLIGLFVYDEYRFDKFIPGGDRVYRVYYEITGDEGTDYIGTTPAMFATTLEQNFPEVENTLRVMELRSKLLFEKGNKKMYEEKGVFADSTFFELFPLSFTHGSAAGALVEPASIVISEDMAERFFGKENPVGEVIQMNKFPFKVTGVYQNNPRFHLSINFILPMAAGVPKEQLQNWTTYAYNSYARLEEGANVNDLETKFQNYTAPFLKGDGPVFLPRFQPLREIHLQSFDFKHDMAQKGNITYVRALSIIAIFILLIACFNFVNLATAKSLQRAKEVGVRKAIGASRKQLVLQFLGETILLTSISVIFSAALTSLLLPVLNEFTGKQMTFNVFSDPSLAVLLLIMTLIVGILAGFYPALILSGFQPIKVLKGGSVSEVSPGRIPWLRQGLVVAQFSISVLLIISAIIVITQVNFLHNKDLGFNKKEIMFFPMRGENMQTNYETFKNELLKSPHVSSVSIGYGFPGDMFGDGFVTAPVKGEQKKIKATQLMVDTDYIKTLGIQLVAGRDFSKEIKTDKDEAYIINETTVRELGFETPEQALGQTLMWNTWRDPDLVKKGQVVGVVKDFHYKSLYDKVEPTVLQIYPEAYSKVAVKMETADVANTIVHVKNVWDKFSPDYPIEYNFLDENFDQMYKAEDKLKSLLWIFTGITIFVSCLGLFGLAAYAAERRRKEIGIRKILGASVRGIVLLLSKDFLKMVVIALLIASPVAWYFMHQWLQDFAYRIDIGWWVFGVAGAAVIIVALLTVCFQAIKAATANPVNNLRIE</sequence>
<feature type="transmembrane region" description="Helical" evidence="6">
    <location>
        <begin position="372"/>
        <end position="399"/>
    </location>
</feature>
<organism evidence="9 10">
    <name type="scientific">Pontibacter toksunensis</name>
    <dbReference type="NCBI Taxonomy" id="1332631"/>
    <lineage>
        <taxon>Bacteria</taxon>
        <taxon>Pseudomonadati</taxon>
        <taxon>Bacteroidota</taxon>
        <taxon>Cytophagia</taxon>
        <taxon>Cytophagales</taxon>
        <taxon>Hymenobacteraceae</taxon>
        <taxon>Pontibacter</taxon>
    </lineage>
</organism>
<keyword evidence="5 6" id="KW-0472">Membrane</keyword>
<reference evidence="10" key="1">
    <citation type="journal article" date="2019" name="Int. J. Syst. Evol. Microbiol.">
        <title>The Global Catalogue of Microorganisms (GCM) 10K type strain sequencing project: providing services to taxonomists for standard genome sequencing and annotation.</title>
        <authorList>
            <consortium name="The Broad Institute Genomics Platform"/>
            <consortium name="The Broad Institute Genome Sequencing Center for Infectious Disease"/>
            <person name="Wu L."/>
            <person name="Ma J."/>
        </authorList>
    </citation>
    <scope>NUCLEOTIDE SEQUENCE [LARGE SCALE GENOMIC DNA]</scope>
    <source>
        <strain evidence="10">KCTC 23984</strain>
    </source>
</reference>
<dbReference type="Pfam" id="PF02687">
    <property type="entry name" value="FtsX"/>
    <property type="match status" value="2"/>
</dbReference>
<name>A0ABW6BYA5_9BACT</name>
<comment type="caution">
    <text evidence="9">The sequence shown here is derived from an EMBL/GenBank/DDBJ whole genome shotgun (WGS) entry which is preliminary data.</text>
</comment>
<dbReference type="PROSITE" id="PS51257">
    <property type="entry name" value="PROKAR_LIPOPROTEIN"/>
    <property type="match status" value="1"/>
</dbReference>
<feature type="transmembrane region" description="Helical" evidence="6">
    <location>
        <begin position="21"/>
        <end position="42"/>
    </location>
</feature>
<keyword evidence="10" id="KW-1185">Reference proteome</keyword>
<protein>
    <submittedName>
        <fullName evidence="9">ABC transporter permease</fullName>
    </submittedName>
</protein>
<dbReference type="InterPro" id="IPR025857">
    <property type="entry name" value="MacB_PCD"/>
</dbReference>
<feature type="domain" description="ABC3 transporter permease C-terminal" evidence="7">
    <location>
        <begin position="284"/>
        <end position="400"/>
    </location>
</feature>
<feature type="transmembrane region" description="Helical" evidence="6">
    <location>
        <begin position="325"/>
        <end position="352"/>
    </location>
</feature>
<feature type="transmembrane region" description="Helical" evidence="6">
    <location>
        <begin position="278"/>
        <end position="298"/>
    </location>
</feature>
<feature type="domain" description="ABC3 transporter permease C-terminal" evidence="7">
    <location>
        <begin position="680"/>
        <end position="793"/>
    </location>
</feature>
<evidence type="ECO:0000313" key="9">
    <source>
        <dbReference type="EMBL" id="MFD3001912.1"/>
    </source>
</evidence>